<keyword evidence="2" id="KW-0732">Signal</keyword>
<evidence type="ECO:0000313" key="5">
    <source>
        <dbReference type="Proteomes" id="UP000237655"/>
    </source>
</evidence>
<dbReference type="Gene3D" id="3.40.30.10">
    <property type="entry name" value="Glutaredoxin"/>
    <property type="match status" value="1"/>
</dbReference>
<accession>A0A2S0MND8</accession>
<dbReference type="EMBL" id="CP027665">
    <property type="protein sequence ID" value="AVO37412.1"/>
    <property type="molecule type" value="Genomic_DNA"/>
</dbReference>
<evidence type="ECO:0000313" key="4">
    <source>
        <dbReference type="EMBL" id="AVO37412.1"/>
    </source>
</evidence>
<evidence type="ECO:0000256" key="1">
    <source>
        <dbReference type="ARBA" id="ARBA00005791"/>
    </source>
</evidence>
<dbReference type="PANTHER" id="PTHR13887">
    <property type="entry name" value="GLUTATHIONE S-TRANSFERASE KAPPA"/>
    <property type="match status" value="1"/>
</dbReference>
<organism evidence="4 5">
    <name type="scientific">Pukyongiella litopenaei</name>
    <dbReference type="NCBI Taxonomy" id="2605946"/>
    <lineage>
        <taxon>Bacteria</taxon>
        <taxon>Pseudomonadati</taxon>
        <taxon>Pseudomonadota</taxon>
        <taxon>Alphaproteobacteria</taxon>
        <taxon>Rhodobacterales</taxon>
        <taxon>Paracoccaceae</taxon>
        <taxon>Pukyongiella</taxon>
    </lineage>
</organism>
<feature type="chain" id="PRO_5015744962" evidence="2">
    <location>
        <begin position="23"/>
        <end position="212"/>
    </location>
</feature>
<feature type="signal peptide" evidence="2">
    <location>
        <begin position="1"/>
        <end position="22"/>
    </location>
</feature>
<gene>
    <name evidence="4" type="ORF">C6Y53_06595</name>
</gene>
<dbReference type="Pfam" id="PF13462">
    <property type="entry name" value="Thioredoxin_4"/>
    <property type="match status" value="1"/>
</dbReference>
<evidence type="ECO:0000259" key="3">
    <source>
        <dbReference type="Pfam" id="PF13462"/>
    </source>
</evidence>
<dbReference type="RefSeq" id="WP_106471723.1">
    <property type="nucleotide sequence ID" value="NZ_CP027665.1"/>
</dbReference>
<name>A0A2S0MND8_9RHOB</name>
<dbReference type="AlphaFoldDB" id="A0A2S0MND8"/>
<dbReference type="KEGG" id="thas:C6Y53_06595"/>
<protein>
    <submittedName>
        <fullName evidence="4">DsbA family protein</fullName>
    </submittedName>
</protein>
<dbReference type="PANTHER" id="PTHR13887:SF56">
    <property type="entry name" value="THIOREDOXIN-LIKE REDUCTASE RV2466C"/>
    <property type="match status" value="1"/>
</dbReference>
<feature type="domain" description="Thioredoxin-like fold" evidence="3">
    <location>
        <begin position="40"/>
        <end position="207"/>
    </location>
</feature>
<dbReference type="SUPFAM" id="SSF52833">
    <property type="entry name" value="Thioredoxin-like"/>
    <property type="match status" value="1"/>
</dbReference>
<evidence type="ECO:0000256" key="2">
    <source>
        <dbReference type="SAM" id="SignalP"/>
    </source>
</evidence>
<dbReference type="InterPro" id="IPR036249">
    <property type="entry name" value="Thioredoxin-like_sf"/>
</dbReference>
<dbReference type="Proteomes" id="UP000237655">
    <property type="component" value="Chromosome"/>
</dbReference>
<comment type="similarity">
    <text evidence="1">Belongs to the thioredoxin family. DsbA subfamily.</text>
</comment>
<proteinExistence type="inferred from homology"/>
<dbReference type="InterPro" id="IPR012336">
    <property type="entry name" value="Thioredoxin-like_fold"/>
</dbReference>
<reference evidence="5" key="1">
    <citation type="submission" date="2018-03" db="EMBL/GenBank/DDBJ databases">
        <title>Genomic analysis of the strain SH-1 isolated from shrimp intestine.</title>
        <authorList>
            <person name="Kim Y.-S."/>
            <person name="Kim S.-E."/>
            <person name="Kim K.-H."/>
        </authorList>
    </citation>
    <scope>NUCLEOTIDE SEQUENCE [LARGE SCALE GENOMIC DNA]</scope>
    <source>
        <strain evidence="5">SH-1</strain>
    </source>
</reference>
<keyword evidence="5" id="KW-1185">Reference proteome</keyword>
<sequence length="212" mass="23113">MIRPVALLIAATLFALSTLAVASLSPNAAQAQETDSASIVEMTQGAADAPVTIIEYASFTCPHCATFHLETYPRLKADYIDTGKVRLIYREVYFDRFGLWASMIARCGGPEKFFGISELIYKGQKDWTSAGGPTEIVDELRKIGRLAGLDNDTLEACLQDGDRAQALVTWYQDNAKADNITATPSFIMNGEPVSNQSYADFSAVIDAELARQ</sequence>